<evidence type="ECO:0000313" key="2">
    <source>
        <dbReference type="EMBL" id="MBM6704273.1"/>
    </source>
</evidence>
<sequence length="950" mass="106224">MNNQKEKMTRIALAPDEQEEMQRLIRLAIADYRKALSELDAFIEKGIRAGRFTREEAQADLNFTEVRASIYATDGGYLTALRAKRLFEKLVANEPEAVHTRLNGSLVLLHCGLVEAASREVDAILAVAPDNVEALAFAAFFARELKTGNADAFMERAKAIGSDSDAYKVLVEIYSEGGGFAELQRRAVVRPVDHLRFDDARLVEGLLNRLICTTCERVDIEKLEAVKKTLGLEALAPVFTGEESKASGEDVFSCDDFLGYTQGTVKLNGRAVRLLFPLNEAGVSALPRLWLDEVRRHLLKFVKSLDEKRSDALLAFEISPHRRVWAVFADSARATGAARLRREELYACRLFLAPPGLETMQALLNLEAPSSEELKEFVLGRRRIRALLSGSEADFHDEHASSIGADGVINILDIKAGMKQAVELVETYGMRGALAKLDTLPAAFRELAVFEYLKLVLIVNTADASDVDAMNRLMLETTITCGKFSDTKEYGRLIGLLFAKIERFGPAASCLQTARTTDQTDIDTLAGLYLALESFSSPDFAEPYRARIERFWREFEASEAELRRLLAEDNDNDALERMNVLAAPFNCNWGFQFPRLSPEKATLAFLPMGDRPLLLMMLELVRRCPDALKDRWSVIVGNPPIMLPQSITMFNVEMAIDRMTVWPQRSGEGYDFAIYSPDFERFPAEAEPRLHFLAQMVTRFAIGDAQTERWVKSCRAILSKDGCPKEAGISLEELGDYFREAEPASVDFDYEKLLQSPVSFWHKVSYPKSGFYFDVGPGETLCPSLMNEFLADEATDQNRFEFAGAVAGFVYFSFAEGEMSAERADAVREAFRSHVAREGVGIEHVRFIGRADGTRFGYLEFLAWDFRVLEKAAASFFAAENALTASIREGGIKTYRQEGLPLEYRGDVVFEPLPEGELEKTESETEADSLEPIPAEFSGLEDPFMLRGRA</sequence>
<keyword evidence="3" id="KW-1185">Reference proteome</keyword>
<dbReference type="SUPFAM" id="SSF48452">
    <property type="entry name" value="TPR-like"/>
    <property type="match status" value="1"/>
</dbReference>
<dbReference type="Proteomes" id="UP000715095">
    <property type="component" value="Unassembled WGS sequence"/>
</dbReference>
<name>A0ABS2DU95_9BURK</name>
<proteinExistence type="predicted"/>
<accession>A0ABS2DU95</accession>
<gene>
    <name evidence="2" type="ORF">H6A60_07230</name>
</gene>
<feature type="region of interest" description="Disordered" evidence="1">
    <location>
        <begin position="917"/>
        <end position="950"/>
    </location>
</feature>
<evidence type="ECO:0008006" key="4">
    <source>
        <dbReference type="Google" id="ProtNLM"/>
    </source>
</evidence>
<dbReference type="InterPro" id="IPR011990">
    <property type="entry name" value="TPR-like_helical_dom_sf"/>
</dbReference>
<organism evidence="2 3">
    <name type="scientific">Sutterella massiliensis</name>
    <dbReference type="NCBI Taxonomy" id="1816689"/>
    <lineage>
        <taxon>Bacteria</taxon>
        <taxon>Pseudomonadati</taxon>
        <taxon>Pseudomonadota</taxon>
        <taxon>Betaproteobacteria</taxon>
        <taxon>Burkholderiales</taxon>
        <taxon>Sutterellaceae</taxon>
        <taxon>Sutterella</taxon>
    </lineage>
</organism>
<reference evidence="2 3" key="1">
    <citation type="journal article" date="2021" name="Sci. Rep.">
        <title>The distribution of antibiotic resistance genes in chicken gut microbiota commensals.</title>
        <authorList>
            <person name="Juricova H."/>
            <person name="Matiasovicova J."/>
            <person name="Kubasova T."/>
            <person name="Cejkova D."/>
            <person name="Rychlik I."/>
        </authorList>
    </citation>
    <scope>NUCLEOTIDE SEQUENCE [LARGE SCALE GENOMIC DNA]</scope>
    <source>
        <strain evidence="2 3">An829</strain>
    </source>
</reference>
<protein>
    <recommendedName>
        <fullName evidence="4">Tetratricopeptide repeat protein</fullName>
    </recommendedName>
</protein>
<comment type="caution">
    <text evidence="2">The sequence shown here is derived from an EMBL/GenBank/DDBJ whole genome shotgun (WGS) entry which is preliminary data.</text>
</comment>
<evidence type="ECO:0000256" key="1">
    <source>
        <dbReference type="SAM" id="MobiDB-lite"/>
    </source>
</evidence>
<dbReference type="EMBL" id="JACJJC010000010">
    <property type="protein sequence ID" value="MBM6704273.1"/>
    <property type="molecule type" value="Genomic_DNA"/>
</dbReference>
<evidence type="ECO:0000313" key="3">
    <source>
        <dbReference type="Proteomes" id="UP000715095"/>
    </source>
</evidence>